<dbReference type="AlphaFoldDB" id="A0A1H6EAB9"/>
<dbReference type="RefSeq" id="WP_146087710.1">
    <property type="nucleotide sequence ID" value="NZ_FNVO01000050.1"/>
</dbReference>
<evidence type="ECO:0008006" key="3">
    <source>
        <dbReference type="Google" id="ProtNLM"/>
    </source>
</evidence>
<name>A0A1H6EAB9_9ACTN</name>
<evidence type="ECO:0000313" key="1">
    <source>
        <dbReference type="EMBL" id="SEG94730.1"/>
    </source>
</evidence>
<proteinExistence type="predicted"/>
<reference evidence="2" key="1">
    <citation type="submission" date="2016-10" db="EMBL/GenBank/DDBJ databases">
        <authorList>
            <person name="Varghese N."/>
            <person name="Submissions S."/>
        </authorList>
    </citation>
    <scope>NUCLEOTIDE SEQUENCE [LARGE SCALE GENOMIC DNA]</scope>
    <source>
        <strain evidence="2">DSM 43163</strain>
    </source>
</reference>
<accession>A0A1H6EAB9</accession>
<keyword evidence="2" id="KW-1185">Reference proteome</keyword>
<organism evidence="1 2">
    <name type="scientific">Thermomonospora echinospora</name>
    <dbReference type="NCBI Taxonomy" id="1992"/>
    <lineage>
        <taxon>Bacteria</taxon>
        <taxon>Bacillati</taxon>
        <taxon>Actinomycetota</taxon>
        <taxon>Actinomycetes</taxon>
        <taxon>Streptosporangiales</taxon>
        <taxon>Thermomonosporaceae</taxon>
        <taxon>Thermomonospora</taxon>
    </lineage>
</organism>
<sequence>MSRRDEVEHVLRAWNAHEVARGLSPIIDFDCAPTAAEPEPADRLTTYRRLAEMLPHLTGPVAVRVRADLAYLGALLGEHPPLADYVRATQGCAAAGWPAEYVTERAEAARTALADLGIKWGPNTNSDLRELEGWLDVRDAPDAIRQAAEELEPAVREATGSTAPYTLTIEAAEVDAYWGYWLDGAGERVRLRLNLTNAEFTQVSARQFALHEVLGHGLQSASLAARAQAEDVPWVRLLSVHAPQQVMLEGLAQAFPLTITPDDKPLTTRVRIEHYTQLVRAEAHQALNAGTPAIDCADHIRARVPWWNDATIAGLLADRGADPQLRTYMWAYPAGLDWFAALAEADARVIREVLHAAYRDPLTPAELADLWPAGPPIGGPGGPVRLRKPPVS</sequence>
<dbReference type="OrthoDB" id="4350027at2"/>
<protein>
    <recommendedName>
        <fullName evidence="3">DUF885 domain-containing protein</fullName>
    </recommendedName>
</protein>
<evidence type="ECO:0000313" key="2">
    <source>
        <dbReference type="Proteomes" id="UP000236723"/>
    </source>
</evidence>
<gene>
    <name evidence="1" type="ORF">SAMN04489712_15023</name>
</gene>
<dbReference type="EMBL" id="FNVO01000050">
    <property type="protein sequence ID" value="SEG94730.1"/>
    <property type="molecule type" value="Genomic_DNA"/>
</dbReference>
<dbReference type="Proteomes" id="UP000236723">
    <property type="component" value="Unassembled WGS sequence"/>
</dbReference>